<dbReference type="Proteomes" id="UP000313988">
    <property type="component" value="Unassembled WGS sequence"/>
</dbReference>
<keyword evidence="3 5" id="KW-1133">Transmembrane helix</keyword>
<feature type="transmembrane region" description="Helical" evidence="5">
    <location>
        <begin position="246"/>
        <end position="266"/>
    </location>
</feature>
<proteinExistence type="predicted"/>
<dbReference type="OrthoDB" id="63188at2"/>
<evidence type="ECO:0000256" key="3">
    <source>
        <dbReference type="ARBA" id="ARBA00022989"/>
    </source>
</evidence>
<comment type="caution">
    <text evidence="8">The sequence shown here is derived from an EMBL/GenBank/DDBJ whole genome shotgun (WGS) entry which is preliminary data.</text>
</comment>
<evidence type="ECO:0000256" key="2">
    <source>
        <dbReference type="ARBA" id="ARBA00022692"/>
    </source>
</evidence>
<dbReference type="InterPro" id="IPR051784">
    <property type="entry name" value="Nod_factor_ABC_transporter"/>
</dbReference>
<dbReference type="PANTHER" id="PTHR43229">
    <property type="entry name" value="NODULATION PROTEIN J"/>
    <property type="match status" value="1"/>
</dbReference>
<dbReference type="InterPro" id="IPR013525">
    <property type="entry name" value="ABC2_TM"/>
</dbReference>
<keyword evidence="4 5" id="KW-0472">Membrane</keyword>
<dbReference type="PIRSF" id="PIRSF006648">
    <property type="entry name" value="DrrB"/>
    <property type="match status" value="1"/>
</dbReference>
<evidence type="ECO:0000313" key="8">
    <source>
        <dbReference type="EMBL" id="TNM70782.1"/>
    </source>
</evidence>
<dbReference type="Proteomes" id="UP000629870">
    <property type="component" value="Unassembled WGS sequence"/>
</dbReference>
<keyword evidence="10" id="KW-1185">Reference proteome</keyword>
<name>A0A5C4Y5H0_9DEIO</name>
<evidence type="ECO:0000313" key="7">
    <source>
        <dbReference type="EMBL" id="MBB6016666.1"/>
    </source>
</evidence>
<dbReference type="InterPro" id="IPR000412">
    <property type="entry name" value="ABC_2_transport"/>
</dbReference>
<reference evidence="8 9" key="1">
    <citation type="submission" date="2019-06" db="EMBL/GenBank/DDBJ databases">
        <title>Genome sequence of Deinococcus radiopugnans ATCC 19172.</title>
        <authorList>
            <person name="Maclea K.S."/>
            <person name="Maynard C.R."/>
        </authorList>
    </citation>
    <scope>NUCLEOTIDE SEQUENCE [LARGE SCALE GENOMIC DNA]</scope>
    <source>
        <strain evidence="8 9">ATCC 19172</strain>
    </source>
</reference>
<evidence type="ECO:0000256" key="5">
    <source>
        <dbReference type="SAM" id="Phobius"/>
    </source>
</evidence>
<feature type="transmembrane region" description="Helical" evidence="5">
    <location>
        <begin position="76"/>
        <end position="101"/>
    </location>
</feature>
<dbReference type="AlphaFoldDB" id="A0A5C4Y5H0"/>
<reference evidence="7 10" key="2">
    <citation type="submission" date="2020-08" db="EMBL/GenBank/DDBJ databases">
        <title>Genomic Encyclopedia of Type Strains, Phase IV (KMG-IV): sequencing the most valuable type-strain genomes for metagenomic binning, comparative biology and taxonomic classification.</title>
        <authorList>
            <person name="Goeker M."/>
        </authorList>
    </citation>
    <scope>NUCLEOTIDE SEQUENCE [LARGE SCALE GENOMIC DNA]</scope>
    <source>
        <strain evidence="7 10">DSM 12027</strain>
    </source>
</reference>
<feature type="domain" description="ABC-2 type transporter transmembrane" evidence="6">
    <location>
        <begin position="31"/>
        <end position="229"/>
    </location>
</feature>
<keyword evidence="2 5" id="KW-0812">Transmembrane</keyword>
<evidence type="ECO:0000313" key="10">
    <source>
        <dbReference type="Proteomes" id="UP000629870"/>
    </source>
</evidence>
<organism evidence="8 9">
    <name type="scientific">Deinococcus radiopugnans ATCC 19172</name>
    <dbReference type="NCBI Taxonomy" id="585398"/>
    <lineage>
        <taxon>Bacteria</taxon>
        <taxon>Thermotogati</taxon>
        <taxon>Deinococcota</taxon>
        <taxon>Deinococci</taxon>
        <taxon>Deinococcales</taxon>
        <taxon>Deinococcaceae</taxon>
        <taxon>Deinococcus</taxon>
    </lineage>
</organism>
<evidence type="ECO:0000313" key="9">
    <source>
        <dbReference type="Proteomes" id="UP000313988"/>
    </source>
</evidence>
<feature type="transmembrane region" description="Helical" evidence="5">
    <location>
        <begin position="122"/>
        <end position="145"/>
    </location>
</feature>
<evidence type="ECO:0000259" key="6">
    <source>
        <dbReference type="Pfam" id="PF01061"/>
    </source>
</evidence>
<protein>
    <submittedName>
        <fullName evidence="8">ABC transporter permease</fullName>
    </submittedName>
    <submittedName>
        <fullName evidence="7">ABC-2 type transport system permease protein</fullName>
    </submittedName>
</protein>
<dbReference type="EMBL" id="VDMO01000011">
    <property type="protein sequence ID" value="TNM70782.1"/>
    <property type="molecule type" value="Genomic_DNA"/>
</dbReference>
<dbReference type="RefSeq" id="WP_139403447.1">
    <property type="nucleotide sequence ID" value="NZ_JACHEW010000008.1"/>
</dbReference>
<feature type="transmembrane region" description="Helical" evidence="5">
    <location>
        <begin position="191"/>
        <end position="210"/>
    </location>
</feature>
<dbReference type="GO" id="GO:0043190">
    <property type="term" value="C:ATP-binding cassette (ABC) transporter complex"/>
    <property type="evidence" value="ECO:0007669"/>
    <property type="project" value="InterPro"/>
</dbReference>
<dbReference type="GO" id="GO:0140359">
    <property type="term" value="F:ABC-type transporter activity"/>
    <property type="evidence" value="ECO:0007669"/>
    <property type="project" value="InterPro"/>
</dbReference>
<dbReference type="EMBL" id="JACHEW010000008">
    <property type="protein sequence ID" value="MBB6016666.1"/>
    <property type="molecule type" value="Genomic_DNA"/>
</dbReference>
<feature type="transmembrane region" description="Helical" evidence="5">
    <location>
        <begin position="45"/>
        <end position="64"/>
    </location>
</feature>
<accession>A0A5C4Y5H0</accession>
<dbReference type="Pfam" id="PF01061">
    <property type="entry name" value="ABC2_membrane"/>
    <property type="match status" value="1"/>
</dbReference>
<comment type="subcellular location">
    <subcellularLocation>
        <location evidence="1">Membrane</location>
        <topology evidence="1">Multi-pass membrane protein</topology>
    </subcellularLocation>
</comment>
<gene>
    <name evidence="8" type="ORF">FHR04_11460</name>
    <name evidence="7" type="ORF">HNQ04_001920</name>
</gene>
<evidence type="ECO:0000256" key="1">
    <source>
        <dbReference type="ARBA" id="ARBA00004141"/>
    </source>
</evidence>
<dbReference type="PANTHER" id="PTHR43229:SF3">
    <property type="entry name" value="ABC-TYPE MULTIDRUG TRANSPORT SYSTEM, PERMEASE COMPONENT"/>
    <property type="match status" value="1"/>
</dbReference>
<evidence type="ECO:0000256" key="4">
    <source>
        <dbReference type="ARBA" id="ARBA00023136"/>
    </source>
</evidence>
<sequence>MTQTTTHVQPLTLPAPAAATRQAAPLPALGQLVLSELRRMVRNPMFFIGTVGFPILWFALFGLPNVNEQLPDGTNVGRYILVSFGTYSLLTLAMYSFGLAVAAERTGGWLRLLRASPMPAPLYFLGKVVAALVFSAFSLTMLYTFAHFAGGVTLPPVLALTILGKLLLGCVPLIALGFMIGFLINPTAANVIANVVSVLMSFASGLFVPLNGLPDVMQKLAPYLPTYHLAQVGWGTVTGNTSGEPMHWLSLALYALVFGALAIWGLKKDEARGL</sequence>
<feature type="transmembrane region" description="Helical" evidence="5">
    <location>
        <begin position="157"/>
        <end position="184"/>
    </location>
</feature>